<sequence>MGKMLARYARIEVEDYKTDNLRRFSIIDGV</sequence>
<reference evidence="1" key="1">
    <citation type="submission" date="2018-02" db="EMBL/GenBank/DDBJ databases">
        <title>Rhizophora mucronata_Transcriptome.</title>
        <authorList>
            <person name="Meera S.P."/>
            <person name="Sreeshan A."/>
            <person name="Augustine A."/>
        </authorList>
    </citation>
    <scope>NUCLEOTIDE SEQUENCE</scope>
    <source>
        <tissue evidence="1">Leaf</tissue>
    </source>
</reference>
<evidence type="ECO:0000313" key="1">
    <source>
        <dbReference type="EMBL" id="MBX32861.1"/>
    </source>
</evidence>
<organism evidence="1">
    <name type="scientific">Rhizophora mucronata</name>
    <name type="common">Asiatic mangrove</name>
    <dbReference type="NCBI Taxonomy" id="61149"/>
    <lineage>
        <taxon>Eukaryota</taxon>
        <taxon>Viridiplantae</taxon>
        <taxon>Streptophyta</taxon>
        <taxon>Embryophyta</taxon>
        <taxon>Tracheophyta</taxon>
        <taxon>Spermatophyta</taxon>
        <taxon>Magnoliopsida</taxon>
        <taxon>eudicotyledons</taxon>
        <taxon>Gunneridae</taxon>
        <taxon>Pentapetalae</taxon>
        <taxon>rosids</taxon>
        <taxon>fabids</taxon>
        <taxon>Malpighiales</taxon>
        <taxon>Rhizophoraceae</taxon>
        <taxon>Rhizophora</taxon>
    </lineage>
</organism>
<protein>
    <submittedName>
        <fullName evidence="1">Uncharacterized protein</fullName>
    </submittedName>
</protein>
<dbReference type="EMBL" id="GGEC01052377">
    <property type="protein sequence ID" value="MBX32861.1"/>
    <property type="molecule type" value="Transcribed_RNA"/>
</dbReference>
<name>A0A2P2MRN1_RHIMU</name>
<dbReference type="AlphaFoldDB" id="A0A2P2MRN1"/>
<proteinExistence type="predicted"/>
<accession>A0A2P2MRN1</accession>